<evidence type="ECO:0000256" key="2">
    <source>
        <dbReference type="SAM" id="SignalP"/>
    </source>
</evidence>
<keyword evidence="2" id="KW-0732">Signal</keyword>
<dbReference type="Pfam" id="PF25784">
    <property type="entry name" value="BigA_N"/>
    <property type="match status" value="1"/>
</dbReference>
<dbReference type="Proteomes" id="UP000787201">
    <property type="component" value="Unassembled WGS sequence"/>
</dbReference>
<feature type="compositionally biased region" description="Acidic residues" evidence="1">
    <location>
        <begin position="127"/>
        <end position="137"/>
    </location>
</feature>
<name>A0ABS6GHX9_9ENTR</name>
<evidence type="ECO:0000259" key="3">
    <source>
        <dbReference type="Pfam" id="PF25783"/>
    </source>
</evidence>
<keyword evidence="6" id="KW-1185">Reference proteome</keyword>
<dbReference type="InterPro" id="IPR058034">
    <property type="entry name" value="BigA_beta"/>
</dbReference>
<reference evidence="5 6" key="1">
    <citation type="submission" date="2021-06" db="EMBL/GenBank/DDBJ databases">
        <authorList>
            <person name="Stanton E."/>
        </authorList>
    </citation>
    <scope>NUCLEOTIDE SEQUENCE [LARGE SCALE GENOMIC DNA]</scope>
    <source>
        <strain evidence="5 6">2021EL-00146</strain>
    </source>
</reference>
<evidence type="ECO:0000313" key="6">
    <source>
        <dbReference type="Proteomes" id="UP000787201"/>
    </source>
</evidence>
<feature type="signal peptide" evidence="2">
    <location>
        <begin position="1"/>
        <end position="22"/>
    </location>
</feature>
<feature type="domain" description="Putative surface-exposed virulence protein BigA beta-sandwich" evidence="3">
    <location>
        <begin position="1153"/>
        <end position="1236"/>
    </location>
</feature>
<accession>A0ABS6GHX9</accession>
<gene>
    <name evidence="5" type="ORF">KQV47_19935</name>
</gene>
<feature type="domain" description="BigA/YdbA-like N-terminal" evidence="4">
    <location>
        <begin position="147"/>
        <end position="233"/>
    </location>
</feature>
<feature type="non-terminal residue" evidence="5">
    <location>
        <position position="1277"/>
    </location>
</feature>
<evidence type="ECO:0000313" key="5">
    <source>
        <dbReference type="EMBL" id="MBU5926442.1"/>
    </source>
</evidence>
<protein>
    <submittedName>
        <fullName evidence="5">Autotransporter adhesin BigA</fullName>
    </submittedName>
</protein>
<sequence length="1277" mass="128951">MENRKKVLAVCIALALSSKVYAEELSDTRKPCPQNTSSLTKSQKDKLPDECKNEYWGWAAGGIAALLTGVAVGVHNSGGDGDHTSSTPTDNNNDDGDHTPPTPPDDGNNDNDGNDDGDHTPPTPPDDNNDDGTDDGGDVTPPDTSVTTYNNGVTLDRGAKTVTFDTVTLNGESWQNVTFSYVQDGNNYILTAPDGRTLIINQKYVTSDNNAVMTGTQSGTGWVWKYDSQGRFWFATADSAIIEGDGQTNTLDASTSASGANSIGTLISGDKTENSLNGDITAGESAIGVVISGDETNTTINGNIYASGGATGLFVSGNDASVTNKGSITAVDTGSVGVAIAGNNATFSNVGNIDSSLNGTGVSITGDDAKVRLDGAVNVHLEQNKDGVYQGATGVSITGNRSDTTITGNITLSNTDTAAIATEPLTGLAVTGDNNNVTLDGTLALNMTSSRENSFTAQGIAVSGAGNHVQLKNGVAINATLLNGANPLLSAVSITGDNTVSVSGHSTLSANGGAAEAPVSLANVGAGGTLVLNTDSVLDINLKPTPGYYDYYASLNATDSGSTIDNQGIINASGFPTVMSATNGAVVSNSGTINAAPSSDVFRSGLLTANSAGSMALNRAGGEINILSTSTPFYSGGVPVFPLMWIKNTAYALLAHDGGAVENQADATITLQGAGLYGVAASKGTASNAGTINIDGFLPVLDEDGKVTNKTFVTPGNKLHTMGAGVIVGSTDSGRGDAAGINTGTINVNNEGFGMLALNGGTVTNQGTINLTADADVGKSADNQLIGMGVMSGGVAINDQTGVININADYGKAFYNDGTGFIVNYGTICTNGNCQDSDTYNPTDNQVSLEYHAGLLSEKDQTVTLSKDAVITGAVGNDGTVNGSNISVVGASASLNNSATGVINASVNLKSVTDTASSNQGVIDKVTFGAAAVFNNSGTVNNLAMTSGATANNLSGGVISVPVEMWKGTLNNWGEVDGTMDIASDGFTFYNAGTFNGKVKTASAKGGMVVNDGVINSSGNNTVAMSASGSAKMVNNGTLNLGTRGTTDTGMVGMQLESNATSSAVVENNGTINIYANNSWAFSQLGSDGHIVNNGTVYIEDGVTGSGLIRQSDKTIEGSGEGGNGTETHYVDFTTPVAPGSDSSSAVKNSLAGYVVGTNADGSAGKLMVNNASLNGVGINTGFTSGTAATTVTFDNVVQGSNLTDASNITSTSVVWSAQGSTDASGNVDVTMTKNDYAAVATDSAVSNVASALDAGYTNNELYTSLNVSTTAELNSA</sequence>
<feature type="region of interest" description="Disordered" evidence="1">
    <location>
        <begin position="77"/>
        <end position="152"/>
    </location>
</feature>
<proteinExistence type="predicted"/>
<dbReference type="Pfam" id="PF25783">
    <property type="entry name" value="BigA_beta"/>
    <property type="match status" value="1"/>
</dbReference>
<dbReference type="InterPro" id="IPR058035">
    <property type="entry name" value="BigA/YdbA-like_N"/>
</dbReference>
<dbReference type="EMBL" id="JAHLTI010000023">
    <property type="protein sequence ID" value="MBU5926442.1"/>
    <property type="molecule type" value="Genomic_DNA"/>
</dbReference>
<evidence type="ECO:0000259" key="4">
    <source>
        <dbReference type="Pfam" id="PF25784"/>
    </source>
</evidence>
<comment type="caution">
    <text evidence="5">The sequence shown here is derived from an EMBL/GenBank/DDBJ whole genome shotgun (WGS) entry which is preliminary data.</text>
</comment>
<feature type="region of interest" description="Disordered" evidence="1">
    <location>
        <begin position="26"/>
        <end position="47"/>
    </location>
</feature>
<evidence type="ECO:0000256" key="1">
    <source>
        <dbReference type="SAM" id="MobiDB-lite"/>
    </source>
</evidence>
<organism evidence="5 6">
    <name type="scientific">Enterobacter sichuanensis</name>
    <dbReference type="NCBI Taxonomy" id="2071710"/>
    <lineage>
        <taxon>Bacteria</taxon>
        <taxon>Pseudomonadati</taxon>
        <taxon>Pseudomonadota</taxon>
        <taxon>Gammaproteobacteria</taxon>
        <taxon>Enterobacterales</taxon>
        <taxon>Enterobacteriaceae</taxon>
        <taxon>Enterobacter</taxon>
        <taxon>Enterobacter cloacae complex</taxon>
    </lineage>
</organism>
<feature type="chain" id="PRO_5045206457" evidence="2">
    <location>
        <begin position="23"/>
        <end position="1277"/>
    </location>
</feature>